<dbReference type="InterPro" id="IPR036520">
    <property type="entry name" value="UPF0759_sf"/>
</dbReference>
<evidence type="ECO:0000313" key="1">
    <source>
        <dbReference type="EMBL" id="HHF98998.1"/>
    </source>
</evidence>
<dbReference type="InterPro" id="IPR002763">
    <property type="entry name" value="DUF72"/>
</dbReference>
<protein>
    <submittedName>
        <fullName evidence="1">DUF72 domain-containing protein</fullName>
    </submittedName>
</protein>
<gene>
    <name evidence="1" type="ORF">ENL39_05895</name>
</gene>
<organism evidence="1">
    <name type="scientific">Aerophobetes bacterium</name>
    <dbReference type="NCBI Taxonomy" id="2030807"/>
    <lineage>
        <taxon>Bacteria</taxon>
        <taxon>Candidatus Aerophobota</taxon>
    </lineage>
</organism>
<dbReference type="EMBL" id="DRTT01000163">
    <property type="protein sequence ID" value="HHF98998.1"/>
    <property type="molecule type" value="Genomic_DNA"/>
</dbReference>
<proteinExistence type="predicted"/>
<dbReference type="PANTHER" id="PTHR30348">
    <property type="entry name" value="UNCHARACTERIZED PROTEIN YECE"/>
    <property type="match status" value="1"/>
</dbReference>
<dbReference type="Gene3D" id="3.20.20.410">
    <property type="entry name" value="Protein of unknown function UPF0759"/>
    <property type="match status" value="1"/>
</dbReference>
<accession>A0A7V5HZX0</accession>
<dbReference type="PANTHER" id="PTHR30348:SF4">
    <property type="entry name" value="DUF72 DOMAIN-CONTAINING PROTEIN"/>
    <property type="match status" value="1"/>
</dbReference>
<dbReference type="AlphaFoldDB" id="A0A7V5HZX0"/>
<dbReference type="Pfam" id="PF01904">
    <property type="entry name" value="DUF72"/>
    <property type="match status" value="1"/>
</dbReference>
<sequence length="243" mass="28935">MIDKVKVGCCGFPVGRKKYYSEFNVVEIQQTFYQPPSFKTLHKWRREAPSGFEFAIKAWQLITHPPSSPTYRKIREPLPLGKGDAYGFFRPTDEVFSAWERMKEIARVLEAKIIVFQSPASFRPLRVNEKNMREFFKKIKRENFILVWEPRGRWEKDKILSLCEELDLVHCVDPFKNECLTQKKIFYFRLHGKDGYSYRYTEKDLLFLKDKILNLSPLPSYVMFNNTHMFQDAVLFKNLLSFC</sequence>
<dbReference type="SUPFAM" id="SSF117396">
    <property type="entry name" value="TM1631-like"/>
    <property type="match status" value="1"/>
</dbReference>
<comment type="caution">
    <text evidence="1">The sequence shown here is derived from an EMBL/GenBank/DDBJ whole genome shotgun (WGS) entry which is preliminary data.</text>
</comment>
<dbReference type="Proteomes" id="UP000886070">
    <property type="component" value="Unassembled WGS sequence"/>
</dbReference>
<reference evidence="1" key="1">
    <citation type="journal article" date="2020" name="mSystems">
        <title>Genome- and Community-Level Interaction Insights into Carbon Utilization and Element Cycling Functions of Hydrothermarchaeota in Hydrothermal Sediment.</title>
        <authorList>
            <person name="Zhou Z."/>
            <person name="Liu Y."/>
            <person name="Xu W."/>
            <person name="Pan J."/>
            <person name="Luo Z.H."/>
            <person name="Li M."/>
        </authorList>
    </citation>
    <scope>NUCLEOTIDE SEQUENCE [LARGE SCALE GENOMIC DNA]</scope>
    <source>
        <strain evidence="1">HyVt-92</strain>
    </source>
</reference>
<name>A0A7V5HZX0_UNCAE</name>